<comment type="caution">
    <text evidence="1">The sequence shown here is derived from an EMBL/GenBank/DDBJ whole genome shotgun (WGS) entry which is preliminary data.</text>
</comment>
<evidence type="ECO:0000313" key="1">
    <source>
        <dbReference type="EMBL" id="ODN81794.1"/>
    </source>
</evidence>
<dbReference type="RefSeq" id="XP_018996113.1">
    <property type="nucleotide sequence ID" value="XM_019135710.1"/>
</dbReference>
<name>A0A1E3HZL5_9TREE</name>
<reference evidence="1 2" key="1">
    <citation type="submission" date="2016-06" db="EMBL/GenBank/DDBJ databases">
        <title>Evolution of pathogenesis and genome organization in the Tremellales.</title>
        <authorList>
            <person name="Cuomo C."/>
            <person name="Litvintseva A."/>
            <person name="Heitman J."/>
            <person name="Chen Y."/>
            <person name="Sun S."/>
            <person name="Springer D."/>
            <person name="Dromer F."/>
            <person name="Young S."/>
            <person name="Zeng Q."/>
            <person name="Chapman S."/>
            <person name="Gujja S."/>
            <person name="Saif S."/>
            <person name="Birren B."/>
        </authorList>
    </citation>
    <scope>NUCLEOTIDE SEQUENCE [LARGE SCALE GENOMIC DNA]</scope>
    <source>
        <strain evidence="1 2">CBS 6039</strain>
    </source>
</reference>
<accession>A0A1E3HZL5</accession>
<dbReference type="GeneID" id="30153473"/>
<dbReference type="AlphaFoldDB" id="A0A1E3HZL5"/>
<proteinExistence type="predicted"/>
<sequence>MGSWGLLGPACFPGKVLTRPMKSRRPGGPTIQEKVFRSAWDTTPIKGKMLDDDGKVVGDHVTEQARVTVRVNGLSPIVPDGRAYITTLGLDSHLASLPVSESSALTNMLSRPSIYESCDPLPNARGTFALRELNHPVKLTGPLDIDDIPCKLWSMDSHGQDDFVRGRFNVSLSEAGTVEAAFRAEEEGGQQEEPALHPAAHPPADGEGAIIFEADYLGSAEPVSLSSLLDNDMSITSRGLNHPFSIDATVTAQDDGFKLVIAIWETTHLDGEWYTRGNPHVQGSHTRRGRARIVVQSTLPSESTVPLGDVRIATRGLQFEDDEVSQTEDEVSDRGDVHDTIQYSWEQEPDGSGILMPNQGSSCSLSMDGTVSWYHGRGRSGREQLSMTVAVQPSELYVPKFAKPFLR</sequence>
<dbReference type="OrthoDB" id="10381457at2759"/>
<gene>
    <name evidence="1" type="ORF">L202_02164</name>
</gene>
<dbReference type="Proteomes" id="UP000094065">
    <property type="component" value="Unassembled WGS sequence"/>
</dbReference>
<protein>
    <submittedName>
        <fullName evidence="1">Uncharacterized protein</fullName>
    </submittedName>
</protein>
<keyword evidence="2" id="KW-1185">Reference proteome</keyword>
<dbReference type="EMBL" id="AWGJ01000003">
    <property type="protein sequence ID" value="ODN81794.1"/>
    <property type="molecule type" value="Genomic_DNA"/>
</dbReference>
<evidence type="ECO:0000313" key="2">
    <source>
        <dbReference type="Proteomes" id="UP000094065"/>
    </source>
</evidence>
<organism evidence="1 2">
    <name type="scientific">Cryptococcus amylolentus CBS 6039</name>
    <dbReference type="NCBI Taxonomy" id="1295533"/>
    <lineage>
        <taxon>Eukaryota</taxon>
        <taxon>Fungi</taxon>
        <taxon>Dikarya</taxon>
        <taxon>Basidiomycota</taxon>
        <taxon>Agaricomycotina</taxon>
        <taxon>Tremellomycetes</taxon>
        <taxon>Tremellales</taxon>
        <taxon>Cryptococcaceae</taxon>
        <taxon>Cryptococcus</taxon>
    </lineage>
</organism>